<sequence length="42" mass="4694">MDGDALYDYSDLEVLVDSAVKTALKKITDVDRKARVLEVLPQ</sequence>
<proteinExistence type="predicted"/>
<dbReference type="Proteomes" id="UP000789920">
    <property type="component" value="Unassembled WGS sequence"/>
</dbReference>
<keyword evidence="2" id="KW-1185">Reference proteome</keyword>
<reference evidence="1" key="1">
    <citation type="submission" date="2021-06" db="EMBL/GenBank/DDBJ databases">
        <authorList>
            <person name="Kallberg Y."/>
            <person name="Tangrot J."/>
            <person name="Rosling A."/>
        </authorList>
    </citation>
    <scope>NUCLEOTIDE SEQUENCE</scope>
    <source>
        <strain evidence="1">MA461A</strain>
    </source>
</reference>
<dbReference type="EMBL" id="CAJVQC010027402">
    <property type="protein sequence ID" value="CAG8736361.1"/>
    <property type="molecule type" value="Genomic_DNA"/>
</dbReference>
<gene>
    <name evidence="1" type="ORF">RPERSI_LOCUS12697</name>
</gene>
<organism evidence="1 2">
    <name type="scientific">Racocetra persica</name>
    <dbReference type="NCBI Taxonomy" id="160502"/>
    <lineage>
        <taxon>Eukaryota</taxon>
        <taxon>Fungi</taxon>
        <taxon>Fungi incertae sedis</taxon>
        <taxon>Mucoromycota</taxon>
        <taxon>Glomeromycotina</taxon>
        <taxon>Glomeromycetes</taxon>
        <taxon>Diversisporales</taxon>
        <taxon>Gigasporaceae</taxon>
        <taxon>Racocetra</taxon>
    </lineage>
</organism>
<name>A0ACA9Q3T1_9GLOM</name>
<evidence type="ECO:0000313" key="2">
    <source>
        <dbReference type="Proteomes" id="UP000789920"/>
    </source>
</evidence>
<feature type="non-terminal residue" evidence="1">
    <location>
        <position position="42"/>
    </location>
</feature>
<accession>A0ACA9Q3T1</accession>
<protein>
    <submittedName>
        <fullName evidence="1">27890_t:CDS:1</fullName>
    </submittedName>
</protein>
<comment type="caution">
    <text evidence="1">The sequence shown here is derived from an EMBL/GenBank/DDBJ whole genome shotgun (WGS) entry which is preliminary data.</text>
</comment>
<evidence type="ECO:0000313" key="1">
    <source>
        <dbReference type="EMBL" id="CAG8736361.1"/>
    </source>
</evidence>